<keyword evidence="4" id="KW-0804">Transcription</keyword>
<evidence type="ECO:0000313" key="6">
    <source>
        <dbReference type="EMBL" id="PPU68858.1"/>
    </source>
</evidence>
<dbReference type="Proteomes" id="UP000238191">
    <property type="component" value="Unassembled WGS sequence"/>
</dbReference>
<proteinExistence type="inferred from homology"/>
<dbReference type="InterPro" id="IPR036390">
    <property type="entry name" value="WH_DNA-bd_sf"/>
</dbReference>
<dbReference type="GO" id="GO:0006351">
    <property type="term" value="P:DNA-templated transcription"/>
    <property type="evidence" value="ECO:0007669"/>
    <property type="project" value="TreeGrafter"/>
</dbReference>
<dbReference type="SUPFAM" id="SSF53850">
    <property type="entry name" value="Periplasmic binding protein-like II"/>
    <property type="match status" value="1"/>
</dbReference>
<comment type="caution">
    <text evidence="6">The sequence shown here is derived from an EMBL/GenBank/DDBJ whole genome shotgun (WGS) entry which is preliminary data.</text>
</comment>
<dbReference type="Gene3D" id="1.10.10.10">
    <property type="entry name" value="Winged helix-like DNA-binding domain superfamily/Winged helix DNA-binding domain"/>
    <property type="match status" value="1"/>
</dbReference>
<dbReference type="PANTHER" id="PTHR30537">
    <property type="entry name" value="HTH-TYPE TRANSCRIPTIONAL REGULATOR"/>
    <property type="match status" value="1"/>
</dbReference>
<sequence length="315" mass="33896">MIDLNDIALYVQVVRSGSFAEAARRLGTAPNSVSRRVQQLEAQLDTRLMQRSTRKLTLTDAGQAFFERCADAVDGLTSAGQSLVAGGEEAAGLVRVAAPADFLDFFRIEWVGEFLAAHPRVRLEFVLSDGKADLIAERIDVAFRGGVVTDLGYVGRQILADANDLLVASPGYLQARGRPLRLDELPQHDCLSFPHPSGSATWTLVGPSGLAEDVQVQARMAATTARALRLAAVAGLGIALLPRALAWPDIHEGRLTVVLPDFQRKGQSLYALYPSRHHLPRAVSAFIQAVTMRLNAVECAKATGLTTIPAPQGVR</sequence>
<evidence type="ECO:0000256" key="1">
    <source>
        <dbReference type="ARBA" id="ARBA00009437"/>
    </source>
</evidence>
<dbReference type="GO" id="GO:0003700">
    <property type="term" value="F:DNA-binding transcription factor activity"/>
    <property type="evidence" value="ECO:0007669"/>
    <property type="project" value="InterPro"/>
</dbReference>
<dbReference type="Pfam" id="PF00126">
    <property type="entry name" value="HTH_1"/>
    <property type="match status" value="1"/>
</dbReference>
<reference evidence="7" key="1">
    <citation type="submission" date="2016-08" db="EMBL/GenBank/DDBJ databases">
        <authorList>
            <person name="Merda D."/>
            <person name="Briand M."/>
            <person name="Taghouti G."/>
            <person name="Carrere S."/>
            <person name="Gouzy J."/>
            <person name="Portier P."/>
            <person name="Jacques M.-A."/>
            <person name="Fischer-Le Saux M."/>
        </authorList>
    </citation>
    <scope>NUCLEOTIDE SEQUENCE [LARGE SCALE GENOMIC DNA]</scope>
    <source>
        <strain evidence="7">CFBP4643</strain>
    </source>
</reference>
<accession>A0A2S7D4V1</accession>
<dbReference type="PANTHER" id="PTHR30537:SF5">
    <property type="entry name" value="HTH-TYPE TRANSCRIPTIONAL ACTIVATOR TTDR-RELATED"/>
    <property type="match status" value="1"/>
</dbReference>
<dbReference type="GO" id="GO:0043565">
    <property type="term" value="F:sequence-specific DNA binding"/>
    <property type="evidence" value="ECO:0007669"/>
    <property type="project" value="TreeGrafter"/>
</dbReference>
<gene>
    <name evidence="6" type="ORF">XpiCFBP4643_07630</name>
</gene>
<dbReference type="InterPro" id="IPR058163">
    <property type="entry name" value="LysR-type_TF_proteobact-type"/>
</dbReference>
<dbReference type="AlphaFoldDB" id="A0A2S7D4V1"/>
<evidence type="ECO:0000256" key="4">
    <source>
        <dbReference type="ARBA" id="ARBA00023163"/>
    </source>
</evidence>
<dbReference type="CDD" id="cd08422">
    <property type="entry name" value="PBP2_CrgA_like"/>
    <property type="match status" value="1"/>
</dbReference>
<comment type="similarity">
    <text evidence="1">Belongs to the LysR transcriptional regulatory family.</text>
</comment>
<feature type="domain" description="HTH lysR-type" evidence="5">
    <location>
        <begin position="2"/>
        <end position="59"/>
    </location>
</feature>
<protein>
    <submittedName>
        <fullName evidence="6">LysR family transcriptional regulator</fullName>
    </submittedName>
</protein>
<keyword evidence="3" id="KW-0238">DNA-binding</keyword>
<keyword evidence="2" id="KW-0805">Transcription regulation</keyword>
<dbReference type="Gene3D" id="3.40.190.290">
    <property type="match status" value="1"/>
</dbReference>
<dbReference type="InterPro" id="IPR000847">
    <property type="entry name" value="LysR_HTH_N"/>
</dbReference>
<dbReference type="RefSeq" id="WP_046962765.1">
    <property type="nucleotide sequence ID" value="NZ_MDEI01000005.1"/>
</dbReference>
<dbReference type="FunFam" id="1.10.10.10:FF:000001">
    <property type="entry name" value="LysR family transcriptional regulator"/>
    <property type="match status" value="1"/>
</dbReference>
<dbReference type="Pfam" id="PF03466">
    <property type="entry name" value="LysR_substrate"/>
    <property type="match status" value="1"/>
</dbReference>
<dbReference type="SUPFAM" id="SSF46785">
    <property type="entry name" value="Winged helix' DNA-binding domain"/>
    <property type="match status" value="1"/>
</dbReference>
<keyword evidence="7" id="KW-1185">Reference proteome</keyword>
<evidence type="ECO:0000256" key="2">
    <source>
        <dbReference type="ARBA" id="ARBA00023015"/>
    </source>
</evidence>
<dbReference type="OrthoDB" id="9810065at2"/>
<name>A0A2S7D4V1_9XANT</name>
<organism evidence="6 7">
    <name type="scientific">Xanthomonas pisi</name>
    <dbReference type="NCBI Taxonomy" id="56457"/>
    <lineage>
        <taxon>Bacteria</taxon>
        <taxon>Pseudomonadati</taxon>
        <taxon>Pseudomonadota</taxon>
        <taxon>Gammaproteobacteria</taxon>
        <taxon>Lysobacterales</taxon>
        <taxon>Lysobacteraceae</taxon>
        <taxon>Xanthomonas</taxon>
    </lineage>
</organism>
<dbReference type="PROSITE" id="PS50931">
    <property type="entry name" value="HTH_LYSR"/>
    <property type="match status" value="1"/>
</dbReference>
<dbReference type="InterPro" id="IPR036388">
    <property type="entry name" value="WH-like_DNA-bd_sf"/>
</dbReference>
<evidence type="ECO:0000259" key="5">
    <source>
        <dbReference type="PROSITE" id="PS50931"/>
    </source>
</evidence>
<evidence type="ECO:0000313" key="7">
    <source>
        <dbReference type="Proteomes" id="UP000238191"/>
    </source>
</evidence>
<evidence type="ECO:0000256" key="3">
    <source>
        <dbReference type="ARBA" id="ARBA00023125"/>
    </source>
</evidence>
<dbReference type="InterPro" id="IPR005119">
    <property type="entry name" value="LysR_subst-bd"/>
</dbReference>
<dbReference type="EMBL" id="MDEI01000005">
    <property type="protein sequence ID" value="PPU68858.1"/>
    <property type="molecule type" value="Genomic_DNA"/>
</dbReference>